<dbReference type="InterPro" id="IPR004158">
    <property type="entry name" value="DUF247_pln"/>
</dbReference>
<dbReference type="Proteomes" id="UP001280121">
    <property type="component" value="Unassembled WGS sequence"/>
</dbReference>
<protein>
    <submittedName>
        <fullName evidence="2">Uncharacterized protein</fullName>
    </submittedName>
</protein>
<evidence type="ECO:0000313" key="2">
    <source>
        <dbReference type="EMBL" id="KAK2652141.1"/>
    </source>
</evidence>
<evidence type="ECO:0000256" key="1">
    <source>
        <dbReference type="SAM" id="MobiDB-lite"/>
    </source>
</evidence>
<gene>
    <name evidence="2" type="ORF">Ddye_011997</name>
</gene>
<feature type="region of interest" description="Disordered" evidence="1">
    <location>
        <begin position="1"/>
        <end position="31"/>
    </location>
</feature>
<dbReference type="PANTHER" id="PTHR31170">
    <property type="entry name" value="BNAC04G53230D PROTEIN"/>
    <property type="match status" value="1"/>
</dbReference>
<proteinExistence type="predicted"/>
<keyword evidence="3" id="KW-1185">Reference proteome</keyword>
<organism evidence="2 3">
    <name type="scientific">Dipteronia dyeriana</name>
    <dbReference type="NCBI Taxonomy" id="168575"/>
    <lineage>
        <taxon>Eukaryota</taxon>
        <taxon>Viridiplantae</taxon>
        <taxon>Streptophyta</taxon>
        <taxon>Embryophyta</taxon>
        <taxon>Tracheophyta</taxon>
        <taxon>Spermatophyta</taxon>
        <taxon>Magnoliopsida</taxon>
        <taxon>eudicotyledons</taxon>
        <taxon>Gunneridae</taxon>
        <taxon>Pentapetalae</taxon>
        <taxon>rosids</taxon>
        <taxon>malvids</taxon>
        <taxon>Sapindales</taxon>
        <taxon>Sapindaceae</taxon>
        <taxon>Hippocastanoideae</taxon>
        <taxon>Acereae</taxon>
        <taxon>Dipteronia</taxon>
    </lineage>
</organism>
<accession>A0AAD9X3I9</accession>
<dbReference type="Pfam" id="PF03140">
    <property type="entry name" value="DUF247"/>
    <property type="match status" value="1"/>
</dbReference>
<evidence type="ECO:0000313" key="3">
    <source>
        <dbReference type="Proteomes" id="UP001280121"/>
    </source>
</evidence>
<dbReference type="EMBL" id="JANJYI010000004">
    <property type="protein sequence ID" value="KAK2652141.1"/>
    <property type="molecule type" value="Genomic_DNA"/>
</dbReference>
<sequence length="226" mass="25807">MSVNQKWRGGPSVGGSTDRSTGEGNNESEEYCSVVIDQNAESGHLIFSEEEKEQFDSLAKALVEAAKAGQADDVKPKIQQVPFMLRDNSNFNNYLKPKVISVGPYHYKDSNLEISKPIKIKLAAMFIKETQVNKEDLYLHIKNQIKNLRACYDKEATMGYPDHKLAWIFLVDGCAILQFIFISAERNSEMELRKLRIKTDHVVFGQQDLFLLDYQHQSTRTDVQEK</sequence>
<dbReference type="PANTHER" id="PTHR31170:SF25">
    <property type="entry name" value="BNAA09G04570D PROTEIN"/>
    <property type="match status" value="1"/>
</dbReference>
<name>A0AAD9X3I9_9ROSI</name>
<reference evidence="2" key="1">
    <citation type="journal article" date="2023" name="Plant J.">
        <title>Genome sequences and population genomics provide insights into the demographic history, inbreeding, and mutation load of two 'living fossil' tree species of Dipteronia.</title>
        <authorList>
            <person name="Feng Y."/>
            <person name="Comes H.P."/>
            <person name="Chen J."/>
            <person name="Zhu S."/>
            <person name="Lu R."/>
            <person name="Zhang X."/>
            <person name="Li P."/>
            <person name="Qiu J."/>
            <person name="Olsen K.M."/>
            <person name="Qiu Y."/>
        </authorList>
    </citation>
    <scope>NUCLEOTIDE SEQUENCE</scope>
    <source>
        <strain evidence="2">KIB01</strain>
    </source>
</reference>
<feature type="compositionally biased region" description="Polar residues" evidence="1">
    <location>
        <begin position="14"/>
        <end position="25"/>
    </location>
</feature>
<dbReference type="AlphaFoldDB" id="A0AAD9X3I9"/>
<comment type="caution">
    <text evidence="2">The sequence shown here is derived from an EMBL/GenBank/DDBJ whole genome shotgun (WGS) entry which is preliminary data.</text>
</comment>